<reference evidence="6" key="1">
    <citation type="submission" date="2022-07" db="EMBL/GenBank/DDBJ databases">
        <title>Phylogenomic reconstructions and comparative analyses of Kickxellomycotina fungi.</title>
        <authorList>
            <person name="Reynolds N.K."/>
            <person name="Stajich J.E."/>
            <person name="Barry K."/>
            <person name="Grigoriev I.V."/>
            <person name="Crous P."/>
            <person name="Smith M.E."/>
        </authorList>
    </citation>
    <scope>NUCLEOTIDE SEQUENCE</scope>
    <source>
        <strain evidence="6">RSA 567</strain>
    </source>
</reference>
<feature type="repeat" description="RCC1" evidence="3">
    <location>
        <begin position="428"/>
        <end position="481"/>
    </location>
</feature>
<feature type="repeat" description="RCC1" evidence="3">
    <location>
        <begin position="285"/>
        <end position="341"/>
    </location>
</feature>
<dbReference type="AlphaFoldDB" id="A0A9W8B750"/>
<name>A0A9W8B750_9FUNG</name>
<evidence type="ECO:0000256" key="3">
    <source>
        <dbReference type="PROSITE-ProRule" id="PRU00235"/>
    </source>
</evidence>
<keyword evidence="7" id="KW-1185">Reference proteome</keyword>
<feature type="repeat" description="RCC1" evidence="3">
    <location>
        <begin position="178"/>
        <end position="231"/>
    </location>
</feature>
<dbReference type="EMBL" id="JANBQB010000035">
    <property type="protein sequence ID" value="KAJ1983953.1"/>
    <property type="molecule type" value="Genomic_DNA"/>
</dbReference>
<evidence type="ECO:0000256" key="4">
    <source>
        <dbReference type="SAM" id="MobiDB-lite"/>
    </source>
</evidence>
<dbReference type="InterPro" id="IPR051553">
    <property type="entry name" value="Ran_GTPase-activating"/>
</dbReference>
<gene>
    <name evidence="6" type="ORF">H4R34_000965</name>
</gene>
<dbReference type="PROSITE" id="PS50012">
    <property type="entry name" value="RCC1_3"/>
    <property type="match status" value="7"/>
</dbReference>
<protein>
    <recommendedName>
        <fullName evidence="5">RCC1-like domain-containing protein</fullName>
    </recommendedName>
</protein>
<feature type="domain" description="RCC1-like" evidence="5">
    <location>
        <begin position="74"/>
        <end position="476"/>
    </location>
</feature>
<evidence type="ECO:0000313" key="6">
    <source>
        <dbReference type="EMBL" id="KAJ1983953.1"/>
    </source>
</evidence>
<evidence type="ECO:0000256" key="1">
    <source>
        <dbReference type="ARBA" id="ARBA00022658"/>
    </source>
</evidence>
<evidence type="ECO:0000259" key="5">
    <source>
        <dbReference type="Pfam" id="PF25390"/>
    </source>
</evidence>
<feature type="region of interest" description="Disordered" evidence="4">
    <location>
        <begin position="1"/>
        <end position="68"/>
    </location>
</feature>
<dbReference type="Gene3D" id="2.130.10.30">
    <property type="entry name" value="Regulator of chromosome condensation 1/beta-lactamase-inhibitor protein II"/>
    <property type="match status" value="1"/>
</dbReference>
<proteinExistence type="predicted"/>
<keyword evidence="2" id="KW-0677">Repeat</keyword>
<feature type="repeat" description="RCC1" evidence="3">
    <location>
        <begin position="232"/>
        <end position="284"/>
    </location>
</feature>
<dbReference type="GO" id="GO:0005085">
    <property type="term" value="F:guanyl-nucleotide exchange factor activity"/>
    <property type="evidence" value="ECO:0007669"/>
    <property type="project" value="TreeGrafter"/>
</dbReference>
<evidence type="ECO:0000313" key="7">
    <source>
        <dbReference type="Proteomes" id="UP001151582"/>
    </source>
</evidence>
<dbReference type="InterPro" id="IPR009091">
    <property type="entry name" value="RCC1/BLIP-II"/>
</dbReference>
<dbReference type="PANTHER" id="PTHR45982:SF1">
    <property type="entry name" value="REGULATOR OF CHROMOSOME CONDENSATION"/>
    <property type="match status" value="1"/>
</dbReference>
<feature type="repeat" description="RCC1" evidence="3">
    <location>
        <begin position="73"/>
        <end position="125"/>
    </location>
</feature>
<dbReference type="OrthoDB" id="61110at2759"/>
<dbReference type="Pfam" id="PF25390">
    <property type="entry name" value="WD40_RLD"/>
    <property type="match status" value="1"/>
</dbReference>
<keyword evidence="1" id="KW-0344">Guanine-nucleotide releasing factor</keyword>
<dbReference type="Proteomes" id="UP001151582">
    <property type="component" value="Unassembled WGS sequence"/>
</dbReference>
<dbReference type="PRINTS" id="PR00633">
    <property type="entry name" value="RCCNDNSATION"/>
</dbReference>
<dbReference type="PROSITE" id="PS00626">
    <property type="entry name" value="RCC1_2"/>
    <property type="match status" value="1"/>
</dbReference>
<feature type="compositionally biased region" description="Basic residues" evidence="4">
    <location>
        <begin position="23"/>
        <end position="33"/>
    </location>
</feature>
<feature type="repeat" description="RCC1" evidence="3">
    <location>
        <begin position="342"/>
        <end position="427"/>
    </location>
</feature>
<sequence length="483" mass="52372">MAKAKSKKTMERQAPYKVTNSKTQKRKPAKGGKKAAETRAKARSKPPKADHPLAMRSSRPDINAEPTRASEPGHVLVFGSSDCGQLGLGDEILQRKKPYPLRVLDDEQIVDIAAGGLHNMALTADGRLFSWGCNDQRALGRDGDETTPAEIKLDAKGKPVRFIKVACGDSVTVALTDHGVYSWGTYRSSEGLLGFNLHQEIQPVPNLVEGIYEEVVDIAVGADHVLALTKQGELLGWGNGQQHQLGRRIIERRKKNGLRPIKLGLKHVVKIGAGSYHSFAVTQDGQLYAWGLNNFHQCGVASEDGGDEPVVPLPTPITSLKDVRIQQVVGGEHHSLVLSDDGAVYAFGRSDSHQTGLPYTTLPEDVQALDTKREEAKREAKTLGKPFDETLFASHKKAISKPTRLPNCPAFVTVACGSNHNIGLTKDGDIYSWGYGDMLALGNGEEEDEETPTLVEGKRLEDTKVTRIAAGGQHSALLVRPAN</sequence>
<evidence type="ECO:0000256" key="2">
    <source>
        <dbReference type="ARBA" id="ARBA00022737"/>
    </source>
</evidence>
<organism evidence="6 7">
    <name type="scientific">Dimargaris verticillata</name>
    <dbReference type="NCBI Taxonomy" id="2761393"/>
    <lineage>
        <taxon>Eukaryota</taxon>
        <taxon>Fungi</taxon>
        <taxon>Fungi incertae sedis</taxon>
        <taxon>Zoopagomycota</taxon>
        <taxon>Kickxellomycotina</taxon>
        <taxon>Dimargaritomycetes</taxon>
        <taxon>Dimargaritales</taxon>
        <taxon>Dimargaritaceae</taxon>
        <taxon>Dimargaris</taxon>
    </lineage>
</organism>
<accession>A0A9W8B750</accession>
<dbReference type="InterPro" id="IPR000408">
    <property type="entry name" value="Reg_chr_condens"/>
</dbReference>
<dbReference type="SUPFAM" id="SSF50985">
    <property type="entry name" value="RCC1/BLIP-II"/>
    <property type="match status" value="1"/>
</dbReference>
<dbReference type="InterPro" id="IPR058923">
    <property type="entry name" value="RCC1-like_dom"/>
</dbReference>
<dbReference type="PANTHER" id="PTHR45982">
    <property type="entry name" value="REGULATOR OF CHROMOSOME CONDENSATION"/>
    <property type="match status" value="1"/>
</dbReference>
<feature type="repeat" description="RCC1" evidence="3">
    <location>
        <begin position="126"/>
        <end position="178"/>
    </location>
</feature>
<dbReference type="GO" id="GO:0005737">
    <property type="term" value="C:cytoplasm"/>
    <property type="evidence" value="ECO:0007669"/>
    <property type="project" value="TreeGrafter"/>
</dbReference>
<comment type="caution">
    <text evidence="6">The sequence shown here is derived from an EMBL/GenBank/DDBJ whole genome shotgun (WGS) entry which is preliminary data.</text>
</comment>